<dbReference type="InterPro" id="IPR053720">
    <property type="entry name" value="Psm_Assembly_Chaperone"/>
</dbReference>
<name>A0A9P3G183_9APHY</name>
<dbReference type="Gene3D" id="3.30.230.90">
    <property type="match status" value="1"/>
</dbReference>
<protein>
    <recommendedName>
        <fullName evidence="3">Proteasome assembly chaperone 3</fullName>
    </recommendedName>
</protein>
<dbReference type="OrthoDB" id="5593278at2759"/>
<evidence type="ECO:0000313" key="1">
    <source>
        <dbReference type="EMBL" id="GJE87142.1"/>
    </source>
</evidence>
<comment type="caution">
    <text evidence="1">The sequence shown here is derived from an EMBL/GenBank/DDBJ whole genome shotgun (WGS) entry which is preliminary data.</text>
</comment>
<evidence type="ECO:0000313" key="2">
    <source>
        <dbReference type="Proteomes" id="UP000703269"/>
    </source>
</evidence>
<dbReference type="PANTHER" id="PTHR31051:SF1">
    <property type="entry name" value="PROTEASOME ASSEMBLY CHAPERONE 3"/>
    <property type="match status" value="1"/>
</dbReference>
<keyword evidence="2" id="KW-1185">Reference proteome</keyword>
<organism evidence="1 2">
    <name type="scientific">Phanerochaete sordida</name>
    <dbReference type="NCBI Taxonomy" id="48140"/>
    <lineage>
        <taxon>Eukaryota</taxon>
        <taxon>Fungi</taxon>
        <taxon>Dikarya</taxon>
        <taxon>Basidiomycota</taxon>
        <taxon>Agaricomycotina</taxon>
        <taxon>Agaricomycetes</taxon>
        <taxon>Polyporales</taxon>
        <taxon>Phanerochaetaceae</taxon>
        <taxon>Phanerochaete</taxon>
    </lineage>
</organism>
<dbReference type="PANTHER" id="PTHR31051">
    <property type="entry name" value="PROTEASOME ASSEMBLY CHAPERONE 3"/>
    <property type="match status" value="1"/>
</dbReference>
<sequence>MATTTSISSTSQSSASIEGISTDVIIQRFADRVMVIITQLGKAGTLIEATIPDATPLIPPPALPADSSEVPLPPPPPSIHLTPLLGNAPTEHLQTLHSLYAAQVATLVWTSSADGLVGDSRRAIIVSIALRPVPGAEGGESLSEHERRMFHGIMAVVRTLLAHRSLSFAQSMLSPPP</sequence>
<dbReference type="GO" id="GO:0043248">
    <property type="term" value="P:proteasome assembly"/>
    <property type="evidence" value="ECO:0007669"/>
    <property type="project" value="InterPro"/>
</dbReference>
<gene>
    <name evidence="1" type="ORF">PsYK624_032250</name>
</gene>
<evidence type="ECO:0008006" key="3">
    <source>
        <dbReference type="Google" id="ProtNLM"/>
    </source>
</evidence>
<dbReference type="EMBL" id="BPQB01000005">
    <property type="protein sequence ID" value="GJE87142.1"/>
    <property type="molecule type" value="Genomic_DNA"/>
</dbReference>
<dbReference type="Proteomes" id="UP000703269">
    <property type="component" value="Unassembled WGS sequence"/>
</dbReference>
<reference evidence="1 2" key="1">
    <citation type="submission" date="2021-08" db="EMBL/GenBank/DDBJ databases">
        <title>Draft Genome Sequence of Phanerochaete sordida strain YK-624.</title>
        <authorList>
            <person name="Mori T."/>
            <person name="Dohra H."/>
            <person name="Suzuki T."/>
            <person name="Kawagishi H."/>
            <person name="Hirai H."/>
        </authorList>
    </citation>
    <scope>NUCLEOTIDE SEQUENCE [LARGE SCALE GENOMIC DNA]</scope>
    <source>
        <strain evidence="1 2">YK-624</strain>
    </source>
</reference>
<proteinExistence type="predicted"/>
<dbReference type="AlphaFoldDB" id="A0A9P3G183"/>
<dbReference type="InterPro" id="IPR018788">
    <property type="entry name" value="Proteasome_assmbl_chp_3"/>
</dbReference>
<accession>A0A9P3G183</accession>